<evidence type="ECO:0000256" key="5">
    <source>
        <dbReference type="ARBA" id="ARBA00022801"/>
    </source>
</evidence>
<evidence type="ECO:0000256" key="2">
    <source>
        <dbReference type="ARBA" id="ARBA00006897"/>
    </source>
</evidence>
<proteinExistence type="inferred from homology"/>
<name>A0A1R2CTR5_9CILI</name>
<reference evidence="13 14" key="1">
    <citation type="submission" date="2016-11" db="EMBL/GenBank/DDBJ databases">
        <title>The macronuclear genome of Stentor coeruleus: a giant cell with tiny introns.</title>
        <authorList>
            <person name="Slabodnick M."/>
            <person name="Ruby J.G."/>
            <person name="Reiff S.B."/>
            <person name="Swart E.C."/>
            <person name="Gosai S."/>
            <person name="Prabakaran S."/>
            <person name="Witkowska E."/>
            <person name="Larue G.E."/>
            <person name="Fisher S."/>
            <person name="Freeman R.M."/>
            <person name="Gunawardena J."/>
            <person name="Chu W."/>
            <person name="Stover N.A."/>
            <person name="Gregory B.D."/>
            <person name="Nowacki M."/>
            <person name="Derisi J."/>
            <person name="Roy S.W."/>
            <person name="Marshall W.F."/>
            <person name="Sood P."/>
        </authorList>
    </citation>
    <scope>NUCLEOTIDE SEQUENCE [LARGE SCALE GENOMIC DNA]</scope>
    <source>
        <strain evidence="13">WM001</strain>
    </source>
</reference>
<evidence type="ECO:0000259" key="12">
    <source>
        <dbReference type="Pfam" id="PF02517"/>
    </source>
</evidence>
<feature type="transmembrane region" description="Helical" evidence="11">
    <location>
        <begin position="212"/>
        <end position="233"/>
    </location>
</feature>
<evidence type="ECO:0000256" key="8">
    <source>
        <dbReference type="ARBA" id="ARBA00023136"/>
    </source>
</evidence>
<dbReference type="AlphaFoldDB" id="A0A1R2CTR5"/>
<evidence type="ECO:0000256" key="4">
    <source>
        <dbReference type="ARBA" id="ARBA00022692"/>
    </source>
</evidence>
<evidence type="ECO:0000256" key="7">
    <source>
        <dbReference type="ARBA" id="ARBA00022989"/>
    </source>
</evidence>
<dbReference type="GO" id="GO:0004222">
    <property type="term" value="F:metalloendopeptidase activity"/>
    <property type="evidence" value="ECO:0007669"/>
    <property type="project" value="InterPro"/>
</dbReference>
<comment type="caution">
    <text evidence="13">The sequence shown here is derived from an EMBL/GenBank/DDBJ whole genome shotgun (WGS) entry which is preliminary data.</text>
</comment>
<gene>
    <name evidence="13" type="ORF">SteCoe_4916</name>
</gene>
<evidence type="ECO:0000256" key="1">
    <source>
        <dbReference type="ARBA" id="ARBA00004477"/>
    </source>
</evidence>
<dbReference type="EMBL" id="MPUH01000063">
    <property type="protein sequence ID" value="OMJ92363.1"/>
    <property type="molecule type" value="Genomic_DNA"/>
</dbReference>
<keyword evidence="8 11" id="KW-0472">Membrane</keyword>
<comment type="subcellular location">
    <subcellularLocation>
        <location evidence="1">Endoplasmic reticulum membrane</location>
        <topology evidence="1">Multi-pass membrane protein</topology>
    </subcellularLocation>
</comment>
<dbReference type="PANTHER" id="PTHR13046:SF0">
    <property type="entry name" value="CAAX PRENYL PROTEASE 2"/>
    <property type="match status" value="1"/>
</dbReference>
<evidence type="ECO:0000256" key="6">
    <source>
        <dbReference type="ARBA" id="ARBA00022824"/>
    </source>
</evidence>
<evidence type="ECO:0000313" key="13">
    <source>
        <dbReference type="EMBL" id="OMJ92363.1"/>
    </source>
</evidence>
<organism evidence="13 14">
    <name type="scientific">Stentor coeruleus</name>
    <dbReference type="NCBI Taxonomy" id="5963"/>
    <lineage>
        <taxon>Eukaryota</taxon>
        <taxon>Sar</taxon>
        <taxon>Alveolata</taxon>
        <taxon>Ciliophora</taxon>
        <taxon>Postciliodesmatophora</taxon>
        <taxon>Heterotrichea</taxon>
        <taxon>Heterotrichida</taxon>
        <taxon>Stentoridae</taxon>
        <taxon>Stentor</taxon>
    </lineage>
</organism>
<feature type="domain" description="CAAX prenyl protease 2/Lysostaphin resistance protein A-like" evidence="12">
    <location>
        <begin position="120"/>
        <end position="225"/>
    </location>
</feature>
<dbReference type="Proteomes" id="UP000187209">
    <property type="component" value="Unassembled WGS sequence"/>
</dbReference>
<dbReference type="PANTHER" id="PTHR13046">
    <property type="entry name" value="PROTEASE U48 CAAX PRENYL PROTEASE RCE1"/>
    <property type="match status" value="1"/>
</dbReference>
<feature type="transmembrane region" description="Helical" evidence="11">
    <location>
        <begin position="245"/>
        <end position="265"/>
    </location>
</feature>
<feature type="transmembrane region" description="Helical" evidence="11">
    <location>
        <begin position="185"/>
        <end position="206"/>
    </location>
</feature>
<dbReference type="InterPro" id="IPR039731">
    <property type="entry name" value="Rce1"/>
</dbReference>
<keyword evidence="6" id="KW-0256">Endoplasmic reticulum</keyword>
<keyword evidence="7 11" id="KW-1133">Transmembrane helix</keyword>
<dbReference type="InterPro" id="IPR003675">
    <property type="entry name" value="Rce1/LyrA-like_dom"/>
</dbReference>
<dbReference type="OrthoDB" id="309499at2759"/>
<evidence type="ECO:0000256" key="3">
    <source>
        <dbReference type="ARBA" id="ARBA00022670"/>
    </source>
</evidence>
<dbReference type="EC" id="3.4.26.1" evidence="10"/>
<evidence type="ECO:0000256" key="9">
    <source>
        <dbReference type="ARBA" id="ARBA00047280"/>
    </source>
</evidence>
<dbReference type="GO" id="GO:0005789">
    <property type="term" value="C:endoplasmic reticulum membrane"/>
    <property type="evidence" value="ECO:0007669"/>
    <property type="project" value="UniProtKB-SubCell"/>
</dbReference>
<keyword evidence="4 11" id="KW-0812">Transmembrane</keyword>
<accession>A0A1R2CTR5</accession>
<keyword evidence="5" id="KW-0378">Hydrolase</keyword>
<feature type="transmembrane region" description="Helical" evidence="11">
    <location>
        <begin position="75"/>
        <end position="104"/>
    </location>
</feature>
<dbReference type="GO" id="GO:0071586">
    <property type="term" value="P:CAAX-box protein processing"/>
    <property type="evidence" value="ECO:0007669"/>
    <property type="project" value="InterPro"/>
</dbReference>
<feature type="transmembrane region" description="Helical" evidence="11">
    <location>
        <begin position="144"/>
        <end position="164"/>
    </location>
</feature>
<evidence type="ECO:0000313" key="14">
    <source>
        <dbReference type="Proteomes" id="UP000187209"/>
    </source>
</evidence>
<evidence type="ECO:0000256" key="11">
    <source>
        <dbReference type="SAM" id="Phobius"/>
    </source>
</evidence>
<comment type="catalytic activity">
    <reaction evidence="9">
        <text>Hydrolyzes the peptide bond -P2-(S-farnesyl or geranylgeranyl)C-P1'-P2'-P3'-COOH where P1' and P2' are amino acids with aliphatic sidechains and P3' is any C-terminal residue.</text>
        <dbReference type="EC" id="3.4.26.1"/>
    </reaction>
</comment>
<keyword evidence="3" id="KW-0645">Protease</keyword>
<dbReference type="Pfam" id="PF02517">
    <property type="entry name" value="Rce1-like"/>
    <property type="match status" value="1"/>
</dbReference>
<feature type="transmembrane region" description="Helical" evidence="11">
    <location>
        <begin position="6"/>
        <end position="25"/>
    </location>
</feature>
<evidence type="ECO:0000256" key="10">
    <source>
        <dbReference type="ARBA" id="ARBA00049729"/>
    </source>
</evidence>
<sequence length="282" mass="32288">MYVLMSPSLSILWGLLTPVVFIGSIYIKKPKNYLRDHPEEIKRRFLVVGTSTFIWNSLFYYLNSINSLSSQGPDLLTWVGLSITLSNFLSTICALLITMVLFLGNIFQEILDPPEININLTSIRAYIMAPIFEEAMYRSCLINALISGGFGWNSVVISSLIFGLSHFYRIEDVLNYKKDLEFRDFIPVLFQVCFTTLFGLYVGYVFVVTGSLFAIIVLHSFCNFMGLPSMRFLDDTHPAFRYKREIGLAYVVGIIGFFALLGWALRPEYFGSWHTEFIKRNS</sequence>
<keyword evidence="14" id="KW-1185">Reference proteome</keyword>
<protein>
    <recommendedName>
        <fullName evidence="10">intramembrane prenyl-peptidase Rce1</fullName>
        <ecNumber evidence="10">3.4.26.1</ecNumber>
    </recommendedName>
</protein>
<comment type="similarity">
    <text evidence="2">Belongs to the peptidase U48 family.</text>
</comment>